<dbReference type="InterPro" id="IPR013766">
    <property type="entry name" value="Thioredoxin_domain"/>
</dbReference>
<comment type="caution">
    <text evidence="3">The sequence shown here is derived from an EMBL/GenBank/DDBJ whole genome shotgun (WGS) entry which is preliminary data.</text>
</comment>
<organism evidence="3 4">
    <name type="scientific">Kribbella deserti</name>
    <dbReference type="NCBI Taxonomy" id="1926257"/>
    <lineage>
        <taxon>Bacteria</taxon>
        <taxon>Bacillati</taxon>
        <taxon>Actinomycetota</taxon>
        <taxon>Actinomycetes</taxon>
        <taxon>Propionibacteriales</taxon>
        <taxon>Kribbellaceae</taxon>
        <taxon>Kribbella</taxon>
    </lineage>
</organism>
<protein>
    <submittedName>
        <fullName evidence="3">TlpA family protein disulfide reductase</fullName>
    </submittedName>
</protein>
<gene>
    <name evidence="3" type="ORF">ACFFGN_34500</name>
</gene>
<evidence type="ECO:0000313" key="4">
    <source>
        <dbReference type="Proteomes" id="UP001589890"/>
    </source>
</evidence>
<name>A0ABV6R061_9ACTN</name>
<proteinExistence type="predicted"/>
<evidence type="ECO:0000256" key="1">
    <source>
        <dbReference type="SAM" id="MobiDB-lite"/>
    </source>
</evidence>
<dbReference type="InterPro" id="IPR036249">
    <property type="entry name" value="Thioredoxin-like_sf"/>
</dbReference>
<keyword evidence="4" id="KW-1185">Reference proteome</keyword>
<sequence length="174" mass="18279">MTLGISVLIGAVALGGVLSLLKTRYDGRFRGTRAIRGSESSGAGPKATESSQAEPIGSAAVGSEQQLANRLTEADVDGELGERATLLQFSSAFCAPCRATRRTLAEVADMVDGVRHIELDAESHLDLVRRLDILRTPTTLVLDSTGAIVTRASGQPRKPDVIAALATAVDRQPN</sequence>
<evidence type="ECO:0000313" key="3">
    <source>
        <dbReference type="EMBL" id="MFC0629227.1"/>
    </source>
</evidence>
<evidence type="ECO:0000259" key="2">
    <source>
        <dbReference type="PROSITE" id="PS51352"/>
    </source>
</evidence>
<accession>A0ABV6R061</accession>
<dbReference type="EMBL" id="JBHLTC010000047">
    <property type="protein sequence ID" value="MFC0629227.1"/>
    <property type="molecule type" value="Genomic_DNA"/>
</dbReference>
<reference evidence="3 4" key="1">
    <citation type="submission" date="2024-09" db="EMBL/GenBank/DDBJ databases">
        <authorList>
            <person name="Sun Q."/>
            <person name="Mori K."/>
        </authorList>
    </citation>
    <scope>NUCLEOTIDE SEQUENCE [LARGE SCALE GENOMIC DNA]</scope>
    <source>
        <strain evidence="3 4">CGMCC 1.15906</strain>
    </source>
</reference>
<dbReference type="Proteomes" id="UP001589890">
    <property type="component" value="Unassembled WGS sequence"/>
</dbReference>
<dbReference type="Gene3D" id="3.40.30.10">
    <property type="entry name" value="Glutaredoxin"/>
    <property type="match status" value="1"/>
</dbReference>
<feature type="region of interest" description="Disordered" evidence="1">
    <location>
        <begin position="35"/>
        <end position="64"/>
    </location>
</feature>
<dbReference type="RefSeq" id="WP_380056937.1">
    <property type="nucleotide sequence ID" value="NZ_JBHLTC010000047.1"/>
</dbReference>
<dbReference type="SUPFAM" id="SSF52833">
    <property type="entry name" value="Thioredoxin-like"/>
    <property type="match status" value="1"/>
</dbReference>
<dbReference type="CDD" id="cd02947">
    <property type="entry name" value="TRX_family"/>
    <property type="match status" value="1"/>
</dbReference>
<feature type="domain" description="Thioredoxin" evidence="2">
    <location>
        <begin position="62"/>
        <end position="170"/>
    </location>
</feature>
<dbReference type="Pfam" id="PF00085">
    <property type="entry name" value="Thioredoxin"/>
    <property type="match status" value="1"/>
</dbReference>
<dbReference type="PROSITE" id="PS51352">
    <property type="entry name" value="THIOREDOXIN_2"/>
    <property type="match status" value="1"/>
</dbReference>